<dbReference type="Proteomes" id="UP000736335">
    <property type="component" value="Unassembled WGS sequence"/>
</dbReference>
<dbReference type="GO" id="GO:0008270">
    <property type="term" value="F:zinc ion binding"/>
    <property type="evidence" value="ECO:0007669"/>
    <property type="project" value="UniProtKB-KW"/>
</dbReference>
<dbReference type="SMART" id="SM00361">
    <property type="entry name" value="RRM_1"/>
    <property type="match status" value="1"/>
</dbReference>
<dbReference type="SUPFAM" id="SSF57850">
    <property type="entry name" value="RING/U-box"/>
    <property type="match status" value="1"/>
</dbReference>
<dbReference type="InterPro" id="IPR035979">
    <property type="entry name" value="RBD_domain_sf"/>
</dbReference>
<evidence type="ECO:0000256" key="7">
    <source>
        <dbReference type="ARBA" id="ARBA00023242"/>
    </source>
</evidence>
<comment type="caution">
    <text evidence="13">The sequence shown here is derived from an EMBL/GenBank/DDBJ whole genome shotgun (WGS) entry which is preliminary data.</text>
</comment>
<proteinExistence type="predicted"/>
<feature type="compositionally biased region" description="Basic and acidic residues" evidence="10">
    <location>
        <begin position="887"/>
        <end position="898"/>
    </location>
</feature>
<dbReference type="InterPro" id="IPR039780">
    <property type="entry name" value="Mot2"/>
</dbReference>
<dbReference type="InterPro" id="IPR003954">
    <property type="entry name" value="RRM_euk-type"/>
</dbReference>
<dbReference type="GO" id="GO:0003723">
    <property type="term" value="F:RNA binding"/>
    <property type="evidence" value="ECO:0007669"/>
    <property type="project" value="UniProtKB-UniRule"/>
</dbReference>
<organism evidence="13 14">
    <name type="scientific">Thelephora terrestris</name>
    <dbReference type="NCBI Taxonomy" id="56493"/>
    <lineage>
        <taxon>Eukaryota</taxon>
        <taxon>Fungi</taxon>
        <taxon>Dikarya</taxon>
        <taxon>Basidiomycota</taxon>
        <taxon>Agaricomycotina</taxon>
        <taxon>Agaricomycetes</taxon>
        <taxon>Thelephorales</taxon>
        <taxon>Thelephoraceae</taxon>
        <taxon>Thelephora</taxon>
    </lineage>
</organism>
<feature type="compositionally biased region" description="Pro residues" evidence="10">
    <location>
        <begin position="431"/>
        <end position="453"/>
    </location>
</feature>
<evidence type="ECO:0008006" key="15">
    <source>
        <dbReference type="Google" id="ProtNLM"/>
    </source>
</evidence>
<dbReference type="FunFam" id="3.30.40.10:FF:000006">
    <property type="entry name" value="CCR4-NOT transcription complex subunit 4"/>
    <property type="match status" value="1"/>
</dbReference>
<evidence type="ECO:0000256" key="1">
    <source>
        <dbReference type="ARBA" id="ARBA00004123"/>
    </source>
</evidence>
<dbReference type="InterPro" id="IPR000504">
    <property type="entry name" value="RRM_dom"/>
</dbReference>
<dbReference type="InterPro" id="IPR013083">
    <property type="entry name" value="Znf_RING/FYVE/PHD"/>
</dbReference>
<feature type="region of interest" description="Disordered" evidence="10">
    <location>
        <begin position="790"/>
        <end position="825"/>
    </location>
</feature>
<dbReference type="GO" id="GO:0016567">
    <property type="term" value="P:protein ubiquitination"/>
    <property type="evidence" value="ECO:0007669"/>
    <property type="project" value="TreeGrafter"/>
</dbReference>
<keyword evidence="4" id="KW-0862">Zinc</keyword>
<name>A0A9P6LCE3_9AGAM</name>
<evidence type="ECO:0000259" key="11">
    <source>
        <dbReference type="PROSITE" id="PS50089"/>
    </source>
</evidence>
<dbReference type="PANTHER" id="PTHR12603:SF0">
    <property type="entry name" value="CCR4-NOT TRANSCRIPTION COMPLEX SUBUNIT 4"/>
    <property type="match status" value="1"/>
</dbReference>
<accession>A0A9P6LCE3</accession>
<dbReference type="PANTHER" id="PTHR12603">
    <property type="entry name" value="CCR4-NOT TRANSCRIPTION COMPLEX RELATED"/>
    <property type="match status" value="1"/>
</dbReference>
<evidence type="ECO:0000256" key="6">
    <source>
        <dbReference type="ARBA" id="ARBA00023054"/>
    </source>
</evidence>
<evidence type="ECO:0000259" key="12">
    <source>
        <dbReference type="PROSITE" id="PS50102"/>
    </source>
</evidence>
<feature type="compositionally biased region" description="Basic and acidic residues" evidence="10">
    <location>
        <begin position="908"/>
        <end position="974"/>
    </location>
</feature>
<dbReference type="InterPro" id="IPR039515">
    <property type="entry name" value="NOT4_mRING-HC-C4C4"/>
</dbReference>
<gene>
    <name evidence="13" type="ORF">BJ322DRAFT_118738</name>
</gene>
<evidence type="ECO:0000256" key="8">
    <source>
        <dbReference type="PROSITE-ProRule" id="PRU00175"/>
    </source>
</evidence>
<keyword evidence="14" id="KW-1185">Reference proteome</keyword>
<feature type="compositionally biased region" description="Low complexity" evidence="10">
    <location>
        <begin position="975"/>
        <end position="1000"/>
    </location>
</feature>
<feature type="domain" description="RRM" evidence="12">
    <location>
        <begin position="143"/>
        <end position="232"/>
    </location>
</feature>
<keyword evidence="6" id="KW-0175">Coiled coil</keyword>
<evidence type="ECO:0000313" key="13">
    <source>
        <dbReference type="EMBL" id="KAF9793305.1"/>
    </source>
</evidence>
<feature type="region of interest" description="Disordered" evidence="10">
    <location>
        <begin position="568"/>
        <end position="626"/>
    </location>
</feature>
<dbReference type="PROSITE" id="PS50089">
    <property type="entry name" value="ZF_RING_2"/>
    <property type="match status" value="1"/>
</dbReference>
<dbReference type="GO" id="GO:0004842">
    <property type="term" value="F:ubiquitin-protein transferase activity"/>
    <property type="evidence" value="ECO:0007669"/>
    <property type="project" value="InterPro"/>
</dbReference>
<dbReference type="InterPro" id="IPR034261">
    <property type="entry name" value="CNOT4_RRM"/>
</dbReference>
<dbReference type="CDD" id="cd12438">
    <property type="entry name" value="RRM_CNOT4"/>
    <property type="match status" value="1"/>
</dbReference>
<evidence type="ECO:0000256" key="2">
    <source>
        <dbReference type="ARBA" id="ARBA00022723"/>
    </source>
</evidence>
<evidence type="ECO:0000256" key="4">
    <source>
        <dbReference type="ARBA" id="ARBA00022833"/>
    </source>
</evidence>
<dbReference type="Pfam" id="PF14570">
    <property type="entry name" value="zf-RING_4"/>
    <property type="match status" value="1"/>
</dbReference>
<dbReference type="GO" id="GO:0005634">
    <property type="term" value="C:nucleus"/>
    <property type="evidence" value="ECO:0007669"/>
    <property type="project" value="UniProtKB-SubCell"/>
</dbReference>
<dbReference type="CDD" id="cd16618">
    <property type="entry name" value="mRING-HC-C4C4_CNOT4"/>
    <property type="match status" value="1"/>
</dbReference>
<dbReference type="Gene3D" id="3.30.40.10">
    <property type="entry name" value="Zinc/RING finger domain, C3HC4 (zinc finger)"/>
    <property type="match status" value="1"/>
</dbReference>
<evidence type="ECO:0000256" key="10">
    <source>
        <dbReference type="SAM" id="MobiDB-lite"/>
    </source>
</evidence>
<keyword evidence="2" id="KW-0479">Metal-binding</keyword>
<feature type="domain" description="RING-type" evidence="11">
    <location>
        <begin position="48"/>
        <end position="91"/>
    </location>
</feature>
<evidence type="ECO:0000256" key="9">
    <source>
        <dbReference type="PROSITE-ProRule" id="PRU00176"/>
    </source>
</evidence>
<comment type="subcellular location">
    <subcellularLocation>
        <location evidence="1">Nucleus</location>
    </subcellularLocation>
</comment>
<feature type="compositionally biased region" description="Polar residues" evidence="10">
    <location>
        <begin position="359"/>
        <end position="372"/>
    </location>
</feature>
<reference evidence="13" key="1">
    <citation type="journal article" date="2020" name="Nat. Commun.">
        <title>Large-scale genome sequencing of mycorrhizal fungi provides insights into the early evolution of symbiotic traits.</title>
        <authorList>
            <person name="Miyauchi S."/>
            <person name="Kiss E."/>
            <person name="Kuo A."/>
            <person name="Drula E."/>
            <person name="Kohler A."/>
            <person name="Sanchez-Garcia M."/>
            <person name="Morin E."/>
            <person name="Andreopoulos B."/>
            <person name="Barry K.W."/>
            <person name="Bonito G."/>
            <person name="Buee M."/>
            <person name="Carver A."/>
            <person name="Chen C."/>
            <person name="Cichocki N."/>
            <person name="Clum A."/>
            <person name="Culley D."/>
            <person name="Crous P.W."/>
            <person name="Fauchery L."/>
            <person name="Girlanda M."/>
            <person name="Hayes R.D."/>
            <person name="Keri Z."/>
            <person name="LaButti K."/>
            <person name="Lipzen A."/>
            <person name="Lombard V."/>
            <person name="Magnuson J."/>
            <person name="Maillard F."/>
            <person name="Murat C."/>
            <person name="Nolan M."/>
            <person name="Ohm R.A."/>
            <person name="Pangilinan J."/>
            <person name="Pereira M.F."/>
            <person name="Perotto S."/>
            <person name="Peter M."/>
            <person name="Pfister S."/>
            <person name="Riley R."/>
            <person name="Sitrit Y."/>
            <person name="Stielow J.B."/>
            <person name="Szollosi G."/>
            <person name="Zifcakova L."/>
            <person name="Stursova M."/>
            <person name="Spatafora J.W."/>
            <person name="Tedersoo L."/>
            <person name="Vaario L.M."/>
            <person name="Yamada A."/>
            <person name="Yan M."/>
            <person name="Wang P."/>
            <person name="Xu J."/>
            <person name="Bruns T."/>
            <person name="Baldrian P."/>
            <person name="Vilgalys R."/>
            <person name="Dunand C."/>
            <person name="Henrissat B."/>
            <person name="Grigoriev I.V."/>
            <person name="Hibbett D."/>
            <person name="Nagy L.G."/>
            <person name="Martin F.M."/>
        </authorList>
    </citation>
    <scope>NUCLEOTIDE SEQUENCE</scope>
    <source>
        <strain evidence="13">UH-Tt-Lm1</strain>
    </source>
</reference>
<evidence type="ECO:0000313" key="14">
    <source>
        <dbReference type="Proteomes" id="UP000736335"/>
    </source>
</evidence>
<dbReference type="OrthoDB" id="1923159at2759"/>
<feature type="compositionally biased region" description="Polar residues" evidence="10">
    <location>
        <begin position="590"/>
        <end position="601"/>
    </location>
</feature>
<feature type="region of interest" description="Disordered" evidence="10">
    <location>
        <begin position="861"/>
        <end position="1018"/>
    </location>
</feature>
<dbReference type="Gene3D" id="3.30.70.330">
    <property type="match status" value="1"/>
</dbReference>
<sequence length="1344" mass="146874">MSTRSNAHPSLPAPVLQSGATSIQSKSRVLAGVQDAYWSDDEAEDQECPLCLEEMDISDVNFRPCPCGYQICRFCWHHIKENLNGRCPACRREYTDEAVQFKAINKEDHKRLTQLKKQRDRERKDLETLGRRHLANVRVVQRNVVYIVNMNPRFAKEELIPTLRSNDYFGQYGKISKIVIVKRTSANRKNPVIGLYVTYHRKEDAARCIGAVDGAHPPGGGGEVMRASYGTTKYCMTFLRAQTCSDHGCMNLHEWGDEKDCFTKEDLTTLKHTLKDTEDRPRVVTVKKTDEAEGLPRSAGWAKSATSTSSRLGPAKRNVTTRLLRTSTPADARTTGRAERKTATAKSTSQPPSRPQTPNIPTITARSTTPSIKSKPKDVALSLPSTLQPAGSPALSSPAVGSDVDSIPHESPGESPALRPQSAQSEQPRLTPAPPGIPPPPGLLAPPGLPPPTWAQGSDPALPQASYQMSSQAQALIDDLRARREAPPSASGISPFPDIDRTLQVLTGGDDEFGGFSFNLDPKLAEDGANTQMEFPDLDAEASMPFQGSFLEAFPGLGNPASPTVGFVPPPGLDYAHNPSRSIYDPASTRPPSQSNVSSGYMGSFNPFDSKEEQLQQQHSPFDGDSTRQVSRFGFARGKQSSAATSPLPPAASLHSDMITHPSYFDSPDLSTANSVSSQWNISRRQTVDYLSSQSRSVSNSPAIRQAQAAPLFSQQQLNQFQPFDSDISEAQLRDFINSSRDRANTSQIHNGPGSQWDPSFPNSPFTDPAIMSASMPHNHMDPSVQISMQRMGSYPPNTGFGPPPGLTPPTQHRTDLNPSHSHSDVSMFQKEVVQTSGSAHVSPSAASSVVFSLSDFPALQSSSAEANPPSRLDSSDGQEIPGDPSSEPKTDSKELKKAAQKAAAAERAAERQRILQEKAALRAAEKQKSVANKERLKKEKEDREKEEKERAIRLAEEKADHERERAKRDKVAKEQAALAVAEKQKQQQAKKAAKLAKQQVSTPAKATDTDRPPVLGSTNAAEAIPMLSKMPKKYKPVTKPIKIPKYEHNQDGSSAQPSAVATEAPDLPEARLYTGVETNSTPSRSISPDRASSAEVTPIEELLIQIDMQAPHMNVSRHPIFDMSKINPAAKMPLEYGPLVHALSALSVGGGSFANAMPSGSIDNAVSSFQQLLETLTQTISDLLRLLPRTTWDDSSSFDGVLRDMLKGDDFLDDGNEEGANKEDEVAALTMALERRARWMEVQLSKLEELHRDINMAAVRAVLSFNDNGWDVNGFMPRTGNTLEKFSNLGIVRDGDGIRSMTVEELGKKLVVAREAAVFAETEAREMMTRLQEVRPPSHDEYY</sequence>
<feature type="compositionally biased region" description="Polar residues" evidence="10">
    <location>
        <begin position="745"/>
        <end position="766"/>
    </location>
</feature>
<dbReference type="InterPro" id="IPR001841">
    <property type="entry name" value="Znf_RING"/>
</dbReference>
<dbReference type="EMBL" id="WIUZ02000001">
    <property type="protein sequence ID" value="KAF9793305.1"/>
    <property type="molecule type" value="Genomic_DNA"/>
</dbReference>
<keyword evidence="5 9" id="KW-0694">RNA-binding</keyword>
<feature type="region of interest" description="Disordered" evidence="10">
    <location>
        <begin position="287"/>
        <end position="472"/>
    </location>
</feature>
<feature type="compositionally biased region" description="Polar residues" evidence="10">
    <location>
        <begin position="318"/>
        <end position="329"/>
    </location>
</feature>
<keyword evidence="3 8" id="KW-0863">Zinc-finger</keyword>
<feature type="region of interest" description="Disordered" evidence="10">
    <location>
        <begin position="743"/>
        <end position="771"/>
    </location>
</feature>
<keyword evidence="7" id="KW-0539">Nucleus</keyword>
<dbReference type="SUPFAM" id="SSF54928">
    <property type="entry name" value="RNA-binding domain, RBD"/>
    <property type="match status" value="1"/>
</dbReference>
<protein>
    <recommendedName>
        <fullName evidence="15">RING-type domain-containing protein</fullName>
    </recommendedName>
</protein>
<reference evidence="13" key="2">
    <citation type="submission" date="2020-11" db="EMBL/GenBank/DDBJ databases">
        <authorList>
            <consortium name="DOE Joint Genome Institute"/>
            <person name="Kuo A."/>
            <person name="Miyauchi S."/>
            <person name="Kiss E."/>
            <person name="Drula E."/>
            <person name="Kohler A."/>
            <person name="Sanchez-Garcia M."/>
            <person name="Andreopoulos B."/>
            <person name="Barry K.W."/>
            <person name="Bonito G."/>
            <person name="Buee M."/>
            <person name="Carver A."/>
            <person name="Chen C."/>
            <person name="Cichocki N."/>
            <person name="Clum A."/>
            <person name="Culley D."/>
            <person name="Crous P.W."/>
            <person name="Fauchery L."/>
            <person name="Girlanda M."/>
            <person name="Hayes R."/>
            <person name="Keri Z."/>
            <person name="Labutti K."/>
            <person name="Lipzen A."/>
            <person name="Lombard V."/>
            <person name="Magnuson J."/>
            <person name="Maillard F."/>
            <person name="Morin E."/>
            <person name="Murat C."/>
            <person name="Nolan M."/>
            <person name="Ohm R."/>
            <person name="Pangilinan J."/>
            <person name="Pereira M."/>
            <person name="Perotto S."/>
            <person name="Peter M."/>
            <person name="Riley R."/>
            <person name="Sitrit Y."/>
            <person name="Stielow B."/>
            <person name="Szollosi G."/>
            <person name="Zifcakova L."/>
            <person name="Stursova M."/>
            <person name="Spatafora J.W."/>
            <person name="Tedersoo L."/>
            <person name="Vaario L.-M."/>
            <person name="Yamada A."/>
            <person name="Yan M."/>
            <person name="Wang P."/>
            <person name="Xu J."/>
            <person name="Bruns T."/>
            <person name="Baldrian P."/>
            <person name="Vilgalys R."/>
            <person name="Henrissat B."/>
            <person name="Grigoriev I.V."/>
            <person name="Hibbett D."/>
            <person name="Nagy L.G."/>
            <person name="Martin F.M."/>
        </authorList>
    </citation>
    <scope>NUCLEOTIDE SEQUENCE</scope>
    <source>
        <strain evidence="13">UH-Tt-Lm1</strain>
    </source>
</reference>
<dbReference type="InterPro" id="IPR012677">
    <property type="entry name" value="Nucleotide-bd_a/b_plait_sf"/>
</dbReference>
<evidence type="ECO:0000256" key="3">
    <source>
        <dbReference type="ARBA" id="ARBA00022771"/>
    </source>
</evidence>
<dbReference type="GO" id="GO:0030014">
    <property type="term" value="C:CCR4-NOT complex"/>
    <property type="evidence" value="ECO:0007669"/>
    <property type="project" value="InterPro"/>
</dbReference>
<evidence type="ECO:0000256" key="5">
    <source>
        <dbReference type="ARBA" id="ARBA00022884"/>
    </source>
</evidence>
<dbReference type="PROSITE" id="PS50102">
    <property type="entry name" value="RRM"/>
    <property type="match status" value="1"/>
</dbReference>